<comment type="pathway">
    <text evidence="2 11">Cofactor biosynthesis; NAD(+) biosynthesis; deamido-NAD(+) from nicotinate D-ribonucleotide: step 1/1.</text>
</comment>
<dbReference type="Gene3D" id="3.40.50.620">
    <property type="entry name" value="HUPs"/>
    <property type="match status" value="1"/>
</dbReference>
<reference evidence="13 14" key="1">
    <citation type="journal article" date="2019" name="Biochem. Eng. J.">
        <title>Metabolic engineering of the marine bacteria Neptunomonas concharum for the production of acetoin and meso-2,3-butanediol from acetate.</title>
        <authorList>
            <person name="Li W."/>
            <person name="Pu N."/>
            <person name="Liu C.-X."/>
            <person name="Yuan Q.-P."/>
            <person name="Li Z.-J."/>
        </authorList>
    </citation>
    <scope>NUCLEOTIDE SEQUENCE [LARGE SCALE GENOMIC DNA]</scope>
    <source>
        <strain evidence="13 14">JCM17730</strain>
    </source>
</reference>
<evidence type="ECO:0000313" key="14">
    <source>
        <dbReference type="Proteomes" id="UP000324760"/>
    </source>
</evidence>
<dbReference type="Proteomes" id="UP000324760">
    <property type="component" value="Chromosome"/>
</dbReference>
<dbReference type="CDD" id="cd02165">
    <property type="entry name" value="NMNAT"/>
    <property type="match status" value="1"/>
</dbReference>
<gene>
    <name evidence="11 13" type="primary">nadD</name>
    <name evidence="13" type="ORF">F0U83_02490</name>
</gene>
<dbReference type="GO" id="GO:0009435">
    <property type="term" value="P:NAD+ biosynthetic process"/>
    <property type="evidence" value="ECO:0007669"/>
    <property type="project" value="UniProtKB-UniRule"/>
</dbReference>
<dbReference type="EC" id="2.7.7.18" evidence="11"/>
<dbReference type="NCBIfam" id="NF000839">
    <property type="entry name" value="PRK00071.1-1"/>
    <property type="match status" value="1"/>
</dbReference>
<dbReference type="InterPro" id="IPR004821">
    <property type="entry name" value="Cyt_trans-like"/>
</dbReference>
<dbReference type="KEGG" id="ncu:F0U83_02490"/>
<keyword evidence="8 11" id="KW-0067">ATP-binding</keyword>
<dbReference type="AlphaFoldDB" id="A0A5P1RF65"/>
<keyword evidence="9 11" id="KW-0520">NAD</keyword>
<keyword evidence="6 11" id="KW-0548">Nucleotidyltransferase</keyword>
<protein>
    <recommendedName>
        <fullName evidence="11">Probable nicotinate-nucleotide adenylyltransferase</fullName>
        <ecNumber evidence="11">2.7.7.18</ecNumber>
    </recommendedName>
    <alternativeName>
        <fullName evidence="11">Deamido-NAD(+) diphosphorylase</fullName>
    </alternativeName>
    <alternativeName>
        <fullName evidence="11">Deamido-NAD(+) pyrophosphorylase</fullName>
    </alternativeName>
    <alternativeName>
        <fullName evidence="11">Nicotinate mononucleotide adenylyltransferase</fullName>
        <shortName evidence="11">NaMN adenylyltransferase</shortName>
    </alternativeName>
</protein>
<dbReference type="GO" id="GO:0005524">
    <property type="term" value="F:ATP binding"/>
    <property type="evidence" value="ECO:0007669"/>
    <property type="project" value="UniProtKB-KW"/>
</dbReference>
<evidence type="ECO:0000256" key="1">
    <source>
        <dbReference type="ARBA" id="ARBA00002324"/>
    </source>
</evidence>
<keyword evidence="5 11" id="KW-0808">Transferase</keyword>
<comment type="catalytic activity">
    <reaction evidence="10 11">
        <text>nicotinate beta-D-ribonucleotide + ATP + H(+) = deamido-NAD(+) + diphosphate</text>
        <dbReference type="Rhea" id="RHEA:22860"/>
        <dbReference type="ChEBI" id="CHEBI:15378"/>
        <dbReference type="ChEBI" id="CHEBI:30616"/>
        <dbReference type="ChEBI" id="CHEBI:33019"/>
        <dbReference type="ChEBI" id="CHEBI:57502"/>
        <dbReference type="ChEBI" id="CHEBI:58437"/>
        <dbReference type="EC" id="2.7.7.18"/>
    </reaction>
</comment>
<dbReference type="PANTHER" id="PTHR39321">
    <property type="entry name" value="NICOTINATE-NUCLEOTIDE ADENYLYLTRANSFERASE-RELATED"/>
    <property type="match status" value="1"/>
</dbReference>
<dbReference type="GO" id="GO:0004515">
    <property type="term" value="F:nicotinate-nucleotide adenylyltransferase activity"/>
    <property type="evidence" value="ECO:0007669"/>
    <property type="project" value="UniProtKB-UniRule"/>
</dbReference>
<evidence type="ECO:0000256" key="6">
    <source>
        <dbReference type="ARBA" id="ARBA00022695"/>
    </source>
</evidence>
<evidence type="ECO:0000256" key="5">
    <source>
        <dbReference type="ARBA" id="ARBA00022679"/>
    </source>
</evidence>
<dbReference type="UniPathway" id="UPA00253">
    <property type="reaction ID" value="UER00332"/>
</dbReference>
<proteinExistence type="inferred from homology"/>
<dbReference type="HAMAP" id="MF_00244">
    <property type="entry name" value="NaMN_adenylyltr"/>
    <property type="match status" value="1"/>
</dbReference>
<comment type="similarity">
    <text evidence="3 11">Belongs to the NadD family.</text>
</comment>
<organism evidence="13 14">
    <name type="scientific">Neptunomonas concharum</name>
    <dbReference type="NCBI Taxonomy" id="1031538"/>
    <lineage>
        <taxon>Bacteria</taxon>
        <taxon>Pseudomonadati</taxon>
        <taxon>Pseudomonadota</taxon>
        <taxon>Gammaproteobacteria</taxon>
        <taxon>Oceanospirillales</taxon>
        <taxon>Oceanospirillaceae</taxon>
        <taxon>Neptunomonas</taxon>
    </lineage>
</organism>
<evidence type="ECO:0000259" key="12">
    <source>
        <dbReference type="Pfam" id="PF01467"/>
    </source>
</evidence>
<keyword evidence="7 11" id="KW-0547">Nucleotide-binding</keyword>
<dbReference type="InterPro" id="IPR014729">
    <property type="entry name" value="Rossmann-like_a/b/a_fold"/>
</dbReference>
<dbReference type="EMBL" id="CP043869">
    <property type="protein sequence ID" value="QEQ98299.1"/>
    <property type="molecule type" value="Genomic_DNA"/>
</dbReference>
<dbReference type="NCBIfam" id="TIGR00125">
    <property type="entry name" value="cyt_tran_rel"/>
    <property type="match status" value="1"/>
</dbReference>
<accession>A0A5P1RF65</accession>
<feature type="domain" description="Cytidyltransferase-like" evidence="12">
    <location>
        <begin position="1"/>
        <end position="178"/>
    </location>
</feature>
<evidence type="ECO:0000256" key="4">
    <source>
        <dbReference type="ARBA" id="ARBA00022642"/>
    </source>
</evidence>
<evidence type="ECO:0000256" key="10">
    <source>
        <dbReference type="ARBA" id="ARBA00048721"/>
    </source>
</evidence>
<evidence type="ECO:0000256" key="2">
    <source>
        <dbReference type="ARBA" id="ARBA00005019"/>
    </source>
</evidence>
<evidence type="ECO:0000256" key="11">
    <source>
        <dbReference type="HAMAP-Rule" id="MF_00244"/>
    </source>
</evidence>
<comment type="function">
    <text evidence="1 11">Catalyzes the reversible adenylation of nicotinate mononucleotide (NaMN) to nicotinic acid adenine dinucleotide (NaAD).</text>
</comment>
<evidence type="ECO:0000313" key="13">
    <source>
        <dbReference type="EMBL" id="QEQ98299.1"/>
    </source>
</evidence>
<sequence>MGGTFDPIHNGHLRTALEIREWLGVEKVWLMPSKRPVHRDLPGSTSSDRLAMVQCAVEDEPRLACDPREVMSDQPSYTIFTLEALRQELGTQMPVCMIMGMDAFLSLDQWLRYEEYLTFCHILVVARPGYDFEPNATLTGLLKKHQVTSPETIWQRPNGSIIVHQLTPLSISATQIRAIRAQGLSTRYLVPDSVCQYIQEHKLYS</sequence>
<dbReference type="PANTHER" id="PTHR39321:SF3">
    <property type="entry name" value="PHOSPHOPANTETHEINE ADENYLYLTRANSFERASE"/>
    <property type="match status" value="1"/>
</dbReference>
<dbReference type="Pfam" id="PF01467">
    <property type="entry name" value="CTP_transf_like"/>
    <property type="match status" value="1"/>
</dbReference>
<evidence type="ECO:0000256" key="8">
    <source>
        <dbReference type="ARBA" id="ARBA00022840"/>
    </source>
</evidence>
<evidence type="ECO:0000256" key="9">
    <source>
        <dbReference type="ARBA" id="ARBA00023027"/>
    </source>
</evidence>
<keyword evidence="4 11" id="KW-0662">Pyridine nucleotide biosynthesis</keyword>
<name>A0A5P1RF65_9GAMM</name>
<dbReference type="SUPFAM" id="SSF52374">
    <property type="entry name" value="Nucleotidylyl transferase"/>
    <property type="match status" value="1"/>
</dbReference>
<keyword evidence="14" id="KW-1185">Reference proteome</keyword>
<dbReference type="InterPro" id="IPR005248">
    <property type="entry name" value="NadD/NMNAT"/>
</dbReference>
<dbReference type="OrthoDB" id="5295945at2"/>
<evidence type="ECO:0000256" key="3">
    <source>
        <dbReference type="ARBA" id="ARBA00009014"/>
    </source>
</evidence>
<evidence type="ECO:0000256" key="7">
    <source>
        <dbReference type="ARBA" id="ARBA00022741"/>
    </source>
</evidence>
<dbReference type="NCBIfam" id="TIGR00482">
    <property type="entry name" value="nicotinate (nicotinamide) nucleotide adenylyltransferase"/>
    <property type="match status" value="1"/>
</dbReference>